<keyword evidence="2" id="KW-1003">Cell membrane</keyword>
<dbReference type="EMBL" id="FNWO01000005">
    <property type="protein sequence ID" value="SEH33888.1"/>
    <property type="molecule type" value="Genomic_DNA"/>
</dbReference>
<dbReference type="PANTHER" id="PTHR30482:SF17">
    <property type="entry name" value="ABC TRANSPORTER ATP-BINDING PROTEIN"/>
    <property type="match status" value="1"/>
</dbReference>
<keyword evidence="5 6" id="KW-0472">Membrane</keyword>
<feature type="transmembrane region" description="Helical" evidence="6">
    <location>
        <begin position="259"/>
        <end position="282"/>
    </location>
</feature>
<dbReference type="InterPro" id="IPR043428">
    <property type="entry name" value="LivM-like"/>
</dbReference>
<dbReference type="AlphaFoldDB" id="A0A1H6HI88"/>
<evidence type="ECO:0000256" key="3">
    <source>
        <dbReference type="ARBA" id="ARBA00022692"/>
    </source>
</evidence>
<protein>
    <submittedName>
        <fullName evidence="7">Amino acid/amide ABC transporter membrane protein 2, HAAT family</fullName>
    </submittedName>
</protein>
<evidence type="ECO:0000256" key="6">
    <source>
        <dbReference type="SAM" id="Phobius"/>
    </source>
</evidence>
<proteinExistence type="predicted"/>
<evidence type="ECO:0000256" key="1">
    <source>
        <dbReference type="ARBA" id="ARBA00004651"/>
    </source>
</evidence>
<dbReference type="Pfam" id="PF02653">
    <property type="entry name" value="BPD_transp_2"/>
    <property type="match status" value="1"/>
</dbReference>
<evidence type="ECO:0000313" key="7">
    <source>
        <dbReference type="EMBL" id="SEH33888.1"/>
    </source>
</evidence>
<dbReference type="Proteomes" id="UP000182983">
    <property type="component" value="Unassembled WGS sequence"/>
</dbReference>
<feature type="transmembrane region" description="Helical" evidence="6">
    <location>
        <begin position="119"/>
        <end position="136"/>
    </location>
</feature>
<feature type="transmembrane region" description="Helical" evidence="6">
    <location>
        <begin position="294"/>
        <end position="318"/>
    </location>
</feature>
<gene>
    <name evidence="7" type="ORF">SAMN04244559_01466</name>
</gene>
<feature type="transmembrane region" description="Helical" evidence="6">
    <location>
        <begin position="172"/>
        <end position="191"/>
    </location>
</feature>
<comment type="subcellular location">
    <subcellularLocation>
        <location evidence="1">Cell membrane</location>
        <topology evidence="1">Multi-pass membrane protein</topology>
    </subcellularLocation>
</comment>
<evidence type="ECO:0000256" key="2">
    <source>
        <dbReference type="ARBA" id="ARBA00022475"/>
    </source>
</evidence>
<dbReference type="GO" id="GO:0005886">
    <property type="term" value="C:plasma membrane"/>
    <property type="evidence" value="ECO:0007669"/>
    <property type="project" value="UniProtKB-SubCell"/>
</dbReference>
<keyword evidence="3 6" id="KW-0812">Transmembrane</keyword>
<dbReference type="OrthoDB" id="9804361at2"/>
<keyword evidence="4 6" id="KW-1133">Transmembrane helix</keyword>
<dbReference type="PANTHER" id="PTHR30482">
    <property type="entry name" value="HIGH-AFFINITY BRANCHED-CHAIN AMINO ACID TRANSPORT SYSTEM PERMEASE"/>
    <property type="match status" value="1"/>
</dbReference>
<dbReference type="CDD" id="cd06581">
    <property type="entry name" value="TM_PBP1_LivM_like"/>
    <property type="match status" value="1"/>
</dbReference>
<evidence type="ECO:0000256" key="4">
    <source>
        <dbReference type="ARBA" id="ARBA00022989"/>
    </source>
</evidence>
<dbReference type="GO" id="GO:0015658">
    <property type="term" value="F:branched-chain amino acid transmembrane transporter activity"/>
    <property type="evidence" value="ECO:0007669"/>
    <property type="project" value="InterPro"/>
</dbReference>
<evidence type="ECO:0000256" key="5">
    <source>
        <dbReference type="ARBA" id="ARBA00023136"/>
    </source>
</evidence>
<keyword evidence="8" id="KW-1185">Reference proteome</keyword>
<dbReference type="RefSeq" id="WP_074767054.1">
    <property type="nucleotide sequence ID" value="NZ_FNWO01000005.1"/>
</dbReference>
<dbReference type="InterPro" id="IPR001851">
    <property type="entry name" value="ABC_transp_permease"/>
</dbReference>
<evidence type="ECO:0000313" key="8">
    <source>
        <dbReference type="Proteomes" id="UP000182983"/>
    </source>
</evidence>
<feature type="transmembrane region" description="Helical" evidence="6">
    <location>
        <begin position="221"/>
        <end position="239"/>
    </location>
</feature>
<organism evidence="7 8">
    <name type="scientific">Magnetospirillum fulvum</name>
    <name type="common">Rhodospirillum fulvum</name>
    <dbReference type="NCBI Taxonomy" id="1082"/>
    <lineage>
        <taxon>Bacteria</taxon>
        <taxon>Pseudomonadati</taxon>
        <taxon>Pseudomonadota</taxon>
        <taxon>Alphaproteobacteria</taxon>
        <taxon>Rhodospirillales</taxon>
        <taxon>Rhodospirillaceae</taxon>
        <taxon>Magnetospirillum</taxon>
    </lineage>
</organism>
<accession>A0A1H6HI88</accession>
<feature type="transmembrane region" description="Helical" evidence="6">
    <location>
        <begin position="89"/>
        <end position="112"/>
    </location>
</feature>
<sequence length="328" mass="34672">MTSIPRPVAMLLIALVVLLALFPSCGGLVFPAKHAFLMQKLAGIMILAMMAMSLDLLVGVTGLVSLGHAAFFGLGGYALAILSPEYEAANIWIVLPAALAIVAAAALLVGFLSIRTSGIYFIMVTLAFGQMGYYLFNDSRAAGGSDGLSIMETPAIEIAGRTLLKLADSDSFYYLVLALFVGTYALLRMVLNSPFGQVVRAIGVNENRVRGLGFDPVRYKLAAFTLGCTLAGLAGFLAAAQYGFVNPTMLSWHHSGEALMMVILGGMGTLFGPAIGAFVFELARFGFESTTDHWQLLMGGLVVTIVLVLPRGLAGLLLDLARRGGKQP</sequence>
<name>A0A1H6HI88_MAGFU</name>
<reference evidence="8" key="1">
    <citation type="submission" date="2016-10" db="EMBL/GenBank/DDBJ databases">
        <authorList>
            <person name="Varghese N."/>
            <person name="Submissions S."/>
        </authorList>
    </citation>
    <scope>NUCLEOTIDE SEQUENCE [LARGE SCALE GENOMIC DNA]</scope>
    <source>
        <strain evidence="8">DSM 13234</strain>
    </source>
</reference>